<evidence type="ECO:0000256" key="6">
    <source>
        <dbReference type="PROSITE-ProRule" id="PRU10141"/>
    </source>
</evidence>
<keyword evidence="1" id="KW-0723">Serine/threonine-protein kinase</keyword>
<dbReference type="InterPro" id="IPR000719">
    <property type="entry name" value="Prot_kinase_dom"/>
</dbReference>
<evidence type="ECO:0000256" key="7">
    <source>
        <dbReference type="SAM" id="MobiDB-lite"/>
    </source>
</evidence>
<feature type="region of interest" description="Disordered" evidence="7">
    <location>
        <begin position="607"/>
        <end position="636"/>
    </location>
</feature>
<keyword evidence="10" id="KW-1185">Reference proteome</keyword>
<accession>A0AA36MMV7</accession>
<reference evidence="9" key="1">
    <citation type="submission" date="2023-08" db="EMBL/GenBank/DDBJ databases">
        <authorList>
            <person name="Chen Y."/>
            <person name="Shah S."/>
            <person name="Dougan E. K."/>
            <person name="Thang M."/>
            <person name="Chan C."/>
        </authorList>
    </citation>
    <scope>NUCLEOTIDE SEQUENCE</scope>
</reference>
<sequence length="840" mass="93092">MDAFRSPFGRGPSLGSTEWVENLQLQLGGAFTWATEESEDGFTINTQRYEINALLGEGSFGSVYRCTVEGQPTAVKILSTERIAMMTNCSQDIVLRRMLQEAEILGCLGGHPNIVQLRCAAVSKQTLRIYIVMQLLECNDLFTEMLRRRKPFTEHDAREAFNQLVMAVVHCHRRGVSHRDIKLENVMVASLKPFVIKLIDFGQAVMQDQHVEHQMRSYAKTLTTTSVYTPPEVQEAITGNLNYDAFKLDCFASGVVLYALLLVAWPQTGKPGDFEKHPKWASLSESVQDLIRGLLEPDPQKRLTMADASQHPWLSARGASLAPSRSTRSMTPLDRENEMQLLLETQNLSKALQRERGASCWLVSGSTEAENVCVWFRKSTDDCYRRLEEKLAFVPECSDLFGQLAQLHQANETLRELCRNSRQLSLVQLFDEVFSGYCRLNQDCIRLLGSCLEIIRSQEGVSTVELRLRMLMDISEQLGRERGFIAFYMGRPELLHTVETQLRFAKIQGCRQYLVGSTAPHMQSEVVSTAGGLLPSLRLTEAPVLSTSELEAVERAENAVTAGHTDTSEWFAFFTGMIDKVHQNVSMAVVSFIQDLGASGRIELPEQGNSVPSISASSDAMHSTHTPMGLDSSRGSRETMGMAVLGTLDDEGKRQYTPSSVKSVKSEVKSISSSVPPFEKPDYLSLLQAAARKSPNEDFLRSLRPNRSLLTQKEQTPVKLMPFNTPDPTPIHPGMFGGGGLGLAGYNLAQHLLMQPACPSQPMQVPVQDLRAPRATVVPPSGAKNVIISRGTIGHPTSCRGLGCKFASKERGCREGSECPRCHLCVWSRASEKAAERAET</sequence>
<dbReference type="InterPro" id="IPR017441">
    <property type="entry name" value="Protein_kinase_ATP_BS"/>
</dbReference>
<dbReference type="InterPro" id="IPR008271">
    <property type="entry name" value="Ser/Thr_kinase_AS"/>
</dbReference>
<dbReference type="InterPro" id="IPR050205">
    <property type="entry name" value="CDPK_Ser/Thr_kinases"/>
</dbReference>
<feature type="binding site" evidence="6">
    <location>
        <position position="76"/>
    </location>
    <ligand>
        <name>ATP</name>
        <dbReference type="ChEBI" id="CHEBI:30616"/>
    </ligand>
</feature>
<dbReference type="PROSITE" id="PS00107">
    <property type="entry name" value="PROTEIN_KINASE_ATP"/>
    <property type="match status" value="1"/>
</dbReference>
<dbReference type="InterPro" id="IPR011009">
    <property type="entry name" value="Kinase-like_dom_sf"/>
</dbReference>
<evidence type="ECO:0000256" key="3">
    <source>
        <dbReference type="ARBA" id="ARBA00022741"/>
    </source>
</evidence>
<gene>
    <name evidence="9" type="ORF">EVOR1521_LOCUS3621</name>
</gene>
<dbReference type="Proteomes" id="UP001178507">
    <property type="component" value="Unassembled WGS sequence"/>
</dbReference>
<dbReference type="GO" id="GO:0004674">
    <property type="term" value="F:protein serine/threonine kinase activity"/>
    <property type="evidence" value="ECO:0007669"/>
    <property type="project" value="UniProtKB-KW"/>
</dbReference>
<keyword evidence="4" id="KW-0418">Kinase</keyword>
<dbReference type="SUPFAM" id="SSF56112">
    <property type="entry name" value="Protein kinase-like (PK-like)"/>
    <property type="match status" value="1"/>
</dbReference>
<dbReference type="AlphaFoldDB" id="A0AA36MMV7"/>
<dbReference type="Pfam" id="PF00069">
    <property type="entry name" value="Pkinase"/>
    <property type="match status" value="1"/>
</dbReference>
<evidence type="ECO:0000313" key="10">
    <source>
        <dbReference type="Proteomes" id="UP001178507"/>
    </source>
</evidence>
<evidence type="ECO:0000256" key="1">
    <source>
        <dbReference type="ARBA" id="ARBA00022527"/>
    </source>
</evidence>
<dbReference type="PANTHER" id="PTHR24349">
    <property type="entry name" value="SERINE/THREONINE-PROTEIN KINASE"/>
    <property type="match status" value="1"/>
</dbReference>
<evidence type="ECO:0000259" key="8">
    <source>
        <dbReference type="PROSITE" id="PS50011"/>
    </source>
</evidence>
<dbReference type="GO" id="GO:0005524">
    <property type="term" value="F:ATP binding"/>
    <property type="evidence" value="ECO:0007669"/>
    <property type="project" value="UniProtKB-UniRule"/>
</dbReference>
<evidence type="ECO:0000256" key="2">
    <source>
        <dbReference type="ARBA" id="ARBA00022679"/>
    </source>
</evidence>
<dbReference type="EMBL" id="CAUJNA010000224">
    <property type="protein sequence ID" value="CAJ1373935.1"/>
    <property type="molecule type" value="Genomic_DNA"/>
</dbReference>
<dbReference type="InterPro" id="IPR013587">
    <property type="entry name" value="Nitrate/nitrite_sensing"/>
</dbReference>
<evidence type="ECO:0000313" key="9">
    <source>
        <dbReference type="EMBL" id="CAJ1373935.1"/>
    </source>
</evidence>
<name>A0AA36MMV7_9DINO</name>
<dbReference type="PROSITE" id="PS50011">
    <property type="entry name" value="PROTEIN_KINASE_DOM"/>
    <property type="match status" value="1"/>
</dbReference>
<keyword evidence="5 6" id="KW-0067">ATP-binding</keyword>
<evidence type="ECO:0000256" key="5">
    <source>
        <dbReference type="ARBA" id="ARBA00022840"/>
    </source>
</evidence>
<keyword evidence="3 6" id="KW-0547">Nucleotide-binding</keyword>
<proteinExistence type="predicted"/>
<evidence type="ECO:0000256" key="4">
    <source>
        <dbReference type="ARBA" id="ARBA00022777"/>
    </source>
</evidence>
<feature type="compositionally biased region" description="Polar residues" evidence="7">
    <location>
        <begin position="607"/>
        <end position="626"/>
    </location>
</feature>
<protein>
    <recommendedName>
        <fullName evidence="8">Protein kinase domain-containing protein</fullName>
    </recommendedName>
</protein>
<dbReference type="Pfam" id="PF08376">
    <property type="entry name" value="NIT"/>
    <property type="match status" value="1"/>
</dbReference>
<dbReference type="PROSITE" id="PS00108">
    <property type="entry name" value="PROTEIN_KINASE_ST"/>
    <property type="match status" value="1"/>
</dbReference>
<comment type="caution">
    <text evidence="9">The sequence shown here is derived from an EMBL/GenBank/DDBJ whole genome shotgun (WGS) entry which is preliminary data.</text>
</comment>
<feature type="domain" description="Protein kinase" evidence="8">
    <location>
        <begin position="49"/>
        <end position="314"/>
    </location>
</feature>
<keyword evidence="2" id="KW-0808">Transferase</keyword>
<dbReference type="Gene3D" id="1.10.510.10">
    <property type="entry name" value="Transferase(Phosphotransferase) domain 1"/>
    <property type="match status" value="1"/>
</dbReference>
<dbReference type="SMART" id="SM00220">
    <property type="entry name" value="S_TKc"/>
    <property type="match status" value="1"/>
</dbReference>
<organism evidence="9 10">
    <name type="scientific">Effrenium voratum</name>
    <dbReference type="NCBI Taxonomy" id="2562239"/>
    <lineage>
        <taxon>Eukaryota</taxon>
        <taxon>Sar</taxon>
        <taxon>Alveolata</taxon>
        <taxon>Dinophyceae</taxon>
        <taxon>Suessiales</taxon>
        <taxon>Symbiodiniaceae</taxon>
        <taxon>Effrenium</taxon>
    </lineage>
</organism>